<feature type="domain" description="Gfo/Idh/MocA-like oxidoreductase C-terminal" evidence="2">
    <location>
        <begin position="152"/>
        <end position="331"/>
    </location>
</feature>
<evidence type="ECO:0000313" key="3">
    <source>
        <dbReference type="EMBL" id="KAL0635393.1"/>
    </source>
</evidence>
<dbReference type="Pfam" id="PF01408">
    <property type="entry name" value="GFO_IDH_MocA"/>
    <property type="match status" value="1"/>
</dbReference>
<dbReference type="PANTHER" id="PTHR42840:SF5">
    <property type="entry name" value="NAD(P)-BINDING ROSSMANN-FOLD SUPERFAMILY PROTEIN"/>
    <property type="match status" value="1"/>
</dbReference>
<evidence type="ECO:0000259" key="2">
    <source>
        <dbReference type="Pfam" id="PF02894"/>
    </source>
</evidence>
<dbReference type="InterPro" id="IPR004104">
    <property type="entry name" value="Gfo/Idh/MocA-like_OxRdtase_C"/>
</dbReference>
<organism evidence="3 4">
    <name type="scientific">Discina gigas</name>
    <dbReference type="NCBI Taxonomy" id="1032678"/>
    <lineage>
        <taxon>Eukaryota</taxon>
        <taxon>Fungi</taxon>
        <taxon>Dikarya</taxon>
        <taxon>Ascomycota</taxon>
        <taxon>Pezizomycotina</taxon>
        <taxon>Pezizomycetes</taxon>
        <taxon>Pezizales</taxon>
        <taxon>Discinaceae</taxon>
        <taxon>Discina</taxon>
    </lineage>
</organism>
<comment type="caution">
    <text evidence="3">The sequence shown here is derived from an EMBL/GenBank/DDBJ whole genome shotgun (WGS) entry which is preliminary data.</text>
</comment>
<dbReference type="SUPFAM" id="SSF55347">
    <property type="entry name" value="Glyceraldehyde-3-phosphate dehydrogenase-like, C-terminal domain"/>
    <property type="match status" value="1"/>
</dbReference>
<protein>
    <submittedName>
        <fullName evidence="3">Uncharacterized protein</fullName>
    </submittedName>
</protein>
<evidence type="ECO:0000313" key="4">
    <source>
        <dbReference type="Proteomes" id="UP001447188"/>
    </source>
</evidence>
<keyword evidence="4" id="KW-1185">Reference proteome</keyword>
<dbReference type="Gene3D" id="3.30.360.10">
    <property type="entry name" value="Dihydrodipicolinate Reductase, domain 2"/>
    <property type="match status" value="1"/>
</dbReference>
<dbReference type="PANTHER" id="PTHR42840">
    <property type="entry name" value="NAD(P)-BINDING ROSSMANN-FOLD SUPERFAMILY PROTEIN-RELATED"/>
    <property type="match status" value="1"/>
</dbReference>
<dbReference type="EMBL" id="JBBBZM010000071">
    <property type="protein sequence ID" value="KAL0635393.1"/>
    <property type="molecule type" value="Genomic_DNA"/>
</dbReference>
<dbReference type="Gene3D" id="3.40.50.720">
    <property type="entry name" value="NAD(P)-binding Rossmann-like Domain"/>
    <property type="match status" value="1"/>
</dbReference>
<name>A0ABR3GHS6_9PEZI</name>
<gene>
    <name evidence="3" type="ORF">Q9L58_005692</name>
</gene>
<dbReference type="SUPFAM" id="SSF51735">
    <property type="entry name" value="NAD(P)-binding Rossmann-fold domains"/>
    <property type="match status" value="1"/>
</dbReference>
<dbReference type="Proteomes" id="UP001447188">
    <property type="component" value="Unassembled WGS sequence"/>
</dbReference>
<dbReference type="Pfam" id="PF02894">
    <property type="entry name" value="GFO_IDH_MocA_C"/>
    <property type="match status" value="1"/>
</dbReference>
<dbReference type="InterPro" id="IPR036291">
    <property type="entry name" value="NAD(P)-bd_dom_sf"/>
</dbReference>
<proteinExistence type="predicted"/>
<dbReference type="InterPro" id="IPR000683">
    <property type="entry name" value="Gfo/Idh/MocA-like_OxRdtase_N"/>
</dbReference>
<evidence type="ECO:0000259" key="1">
    <source>
        <dbReference type="Pfam" id="PF01408"/>
    </source>
</evidence>
<reference evidence="3 4" key="1">
    <citation type="submission" date="2024-02" db="EMBL/GenBank/DDBJ databases">
        <title>Discinaceae phylogenomics.</title>
        <authorList>
            <person name="Dirks A.C."/>
            <person name="James T.Y."/>
        </authorList>
    </citation>
    <scope>NUCLEOTIDE SEQUENCE [LARGE SCALE GENOMIC DNA]</scope>
    <source>
        <strain evidence="3 4">ACD0624</strain>
    </source>
</reference>
<accession>A0ABR3GHS6</accession>
<feature type="domain" description="Gfo/Idh/MocA-like oxidoreductase N-terminal" evidence="1">
    <location>
        <begin position="5"/>
        <end position="118"/>
    </location>
</feature>
<sequence>MAPIGIAILGAGIFVREEHMPAVEACKDFELKAVYSRSKKSVESVLEGSSGIDIYSDDSGAGKDLDTLLARADIKAVIIALPILVQPEIIKKALLAGKHVLSEKPIAPDIAAARELIKWRQSNISPSINWSVAENVRFCEAWRFGRRTILTLGRILNFSVDVSCLVAPGGKWYETEWRKTPSHQGGFLLDGGVHHTAGIMLLLGDEDPIEKVAAFSAQVQSHLPPVDTVNAALRTKGGVTGWLAMSYGTTFDKFEFSVACEGGVVVVTRGKVFVTRVGKPVEEELFPNDKAGVVQEVEGFAQALIKGEADQRQTPELALKDLEMLEKLLVSGQQDGATLNITGGL</sequence>